<protein>
    <recommendedName>
        <fullName evidence="3">COP9 signalosome complex subunit 12</fullName>
    </recommendedName>
</protein>
<reference evidence="1" key="1">
    <citation type="submission" date="2023-03" db="EMBL/GenBank/DDBJ databases">
        <title>Mating type loci evolution in Malassezia.</title>
        <authorList>
            <person name="Coelho M.A."/>
        </authorList>
    </citation>
    <scope>NUCLEOTIDE SEQUENCE</scope>
    <source>
        <strain evidence="1">CBS 11721</strain>
    </source>
</reference>
<evidence type="ECO:0000313" key="2">
    <source>
        <dbReference type="Proteomes" id="UP001219933"/>
    </source>
</evidence>
<dbReference type="GO" id="GO:0070390">
    <property type="term" value="C:transcription export complex 2"/>
    <property type="evidence" value="ECO:0007669"/>
    <property type="project" value="TreeGrafter"/>
</dbReference>
<evidence type="ECO:0008006" key="3">
    <source>
        <dbReference type="Google" id="ProtNLM"/>
    </source>
</evidence>
<proteinExistence type="predicted"/>
<dbReference type="GO" id="GO:0003690">
    <property type="term" value="F:double-stranded DNA binding"/>
    <property type="evidence" value="ECO:0007669"/>
    <property type="project" value="InterPro"/>
</dbReference>
<dbReference type="InterPro" id="IPR045114">
    <property type="entry name" value="Csn12-like"/>
</dbReference>
<dbReference type="GO" id="GO:0006368">
    <property type="term" value="P:transcription elongation by RNA polymerase II"/>
    <property type="evidence" value="ECO:0007669"/>
    <property type="project" value="TreeGrafter"/>
</dbReference>
<dbReference type="PANTHER" id="PTHR12732">
    <property type="entry name" value="UNCHARACTERIZED PROTEASOME COMPONENT REGION PCI-CONTAINING"/>
    <property type="match status" value="1"/>
</dbReference>
<gene>
    <name evidence="1" type="ORF">MCUN1_003775</name>
</gene>
<evidence type="ECO:0000313" key="1">
    <source>
        <dbReference type="EMBL" id="WFD36884.1"/>
    </source>
</evidence>
<dbReference type="AlphaFoldDB" id="A0AAF0J8I4"/>
<keyword evidence="2" id="KW-1185">Reference proteome</keyword>
<dbReference type="EMBL" id="CP119881">
    <property type="protein sequence ID" value="WFD36884.1"/>
    <property type="molecule type" value="Genomic_DNA"/>
</dbReference>
<organism evidence="1 2">
    <name type="scientific">Malassezia cuniculi</name>
    <dbReference type="NCBI Taxonomy" id="948313"/>
    <lineage>
        <taxon>Eukaryota</taxon>
        <taxon>Fungi</taxon>
        <taxon>Dikarya</taxon>
        <taxon>Basidiomycota</taxon>
        <taxon>Ustilaginomycotina</taxon>
        <taxon>Malasseziomycetes</taxon>
        <taxon>Malasseziales</taxon>
        <taxon>Malasseziaceae</taxon>
        <taxon>Malassezia</taxon>
    </lineage>
</organism>
<name>A0AAF0J8I4_9BASI</name>
<sequence length="371" mass="40698">MARRVASSAQFGAAYSQAVAGTDAGALVALLDTTPDDAFRREIAGHDVAALASQLQFHKVPAAHKKRFASLAEAYLAYVAGPAAPYDTWSVVFTRATAIFALDVPWFSPALKFIGKTLVDLAAQSDAQHNHGKTVDAAGRLSKCAALSANDRTAATMAETKRSSALALANLSFRAYLRLRNTRLCETVLGSVNNALQMNIRFDGQGDGYTGEEGYPMSERVMFHYYIGRIRLAYGRITVAAENLRWAFDRCPPSSRHNRRVIAIPLVSAYLILGRYPTQKLLTECGLVDQFSALTHHLRLGNGAGVMSELQRHMHWLRIHGLYGHLQEKLILGVWRNIFRRCLALQLTTATNAPPTLRLSTIRVAGSHDHG</sequence>
<dbReference type="GO" id="GO:0000973">
    <property type="term" value="P:post-transcriptional tethering of RNA polymerase II gene DNA at nuclear periphery"/>
    <property type="evidence" value="ECO:0007669"/>
    <property type="project" value="TreeGrafter"/>
</dbReference>
<dbReference type="GO" id="GO:0003723">
    <property type="term" value="F:RNA binding"/>
    <property type="evidence" value="ECO:0007669"/>
    <property type="project" value="InterPro"/>
</dbReference>
<dbReference type="PANTHER" id="PTHR12732:SF8">
    <property type="entry name" value="NUCLEAR MRNA EXPORT PROTEIN THP1"/>
    <property type="match status" value="1"/>
</dbReference>
<dbReference type="GO" id="GO:0016973">
    <property type="term" value="P:poly(A)+ mRNA export from nucleus"/>
    <property type="evidence" value="ECO:0007669"/>
    <property type="project" value="TreeGrafter"/>
</dbReference>
<dbReference type="SMART" id="SM00753">
    <property type="entry name" value="PAM"/>
    <property type="match status" value="1"/>
</dbReference>
<accession>A0AAF0J8I4</accession>
<dbReference type="Proteomes" id="UP001219933">
    <property type="component" value="Chromosome 5"/>
</dbReference>